<feature type="non-terminal residue" evidence="3">
    <location>
        <position position="440"/>
    </location>
</feature>
<comment type="subcellular location">
    <subcellularLocation>
        <location evidence="1">Secreted</location>
    </subcellularLocation>
</comment>
<dbReference type="PANTHER" id="PTHR13723:SF281">
    <property type="entry name" value="PAPILIN"/>
    <property type="match status" value="1"/>
</dbReference>
<dbReference type="Gene3D" id="2.20.100.10">
    <property type="entry name" value="Thrombospondin type-1 (TSP1) repeat"/>
    <property type="match status" value="2"/>
</dbReference>
<accession>A0AA35SI87</accession>
<reference evidence="3" key="1">
    <citation type="submission" date="2023-03" db="EMBL/GenBank/DDBJ databases">
        <authorList>
            <person name="Steffen K."/>
            <person name="Cardenas P."/>
        </authorList>
    </citation>
    <scope>NUCLEOTIDE SEQUENCE</scope>
</reference>
<protein>
    <submittedName>
        <fullName evidence="3">A disintegrin and metalloproteinase with thrombospondin motifs 20</fullName>
    </submittedName>
</protein>
<dbReference type="GO" id="GO:0030198">
    <property type="term" value="P:extracellular matrix organization"/>
    <property type="evidence" value="ECO:0007669"/>
    <property type="project" value="TreeGrafter"/>
</dbReference>
<keyword evidence="4" id="KW-1185">Reference proteome</keyword>
<name>A0AA35SI87_GEOBA</name>
<dbReference type="SUPFAM" id="SSF82895">
    <property type="entry name" value="TSP-1 type 1 repeat"/>
    <property type="match status" value="2"/>
</dbReference>
<dbReference type="GO" id="GO:0006508">
    <property type="term" value="P:proteolysis"/>
    <property type="evidence" value="ECO:0007669"/>
    <property type="project" value="TreeGrafter"/>
</dbReference>
<dbReference type="Pfam" id="PF19030">
    <property type="entry name" value="TSP1_ADAMTS"/>
    <property type="match status" value="2"/>
</dbReference>
<dbReference type="Proteomes" id="UP001174909">
    <property type="component" value="Unassembled WGS sequence"/>
</dbReference>
<dbReference type="GO" id="GO:0004222">
    <property type="term" value="F:metalloendopeptidase activity"/>
    <property type="evidence" value="ECO:0007669"/>
    <property type="project" value="TreeGrafter"/>
</dbReference>
<proteinExistence type="predicted"/>
<organism evidence="3 4">
    <name type="scientific">Geodia barretti</name>
    <name type="common">Barrett's horny sponge</name>
    <dbReference type="NCBI Taxonomy" id="519541"/>
    <lineage>
        <taxon>Eukaryota</taxon>
        <taxon>Metazoa</taxon>
        <taxon>Porifera</taxon>
        <taxon>Demospongiae</taxon>
        <taxon>Heteroscleromorpha</taxon>
        <taxon>Tetractinellida</taxon>
        <taxon>Astrophorina</taxon>
        <taxon>Geodiidae</taxon>
        <taxon>Geodia</taxon>
    </lineage>
</organism>
<gene>
    <name evidence="3" type="ORF">GBAR_LOCUS16577</name>
</gene>
<dbReference type="AlphaFoldDB" id="A0AA35SI87"/>
<evidence type="ECO:0000313" key="4">
    <source>
        <dbReference type="Proteomes" id="UP001174909"/>
    </source>
</evidence>
<dbReference type="SMART" id="SM00209">
    <property type="entry name" value="TSP1"/>
    <property type="match status" value="2"/>
</dbReference>
<sequence length="440" mass="48006">MQPFVKYKMDKQRWALLYLLPIWMMAGGGMGAVRNVTEDHRWVVTEWSQCSASCGGVRVRSVYCVNNYRLVSDGCQSEKPSSLVLCNLDKCQKPGLHLWLRSTRRKETSTVSSKTTQTNAMASSIELQSVKQASTGLLDWTVSEWSECSATCGGGFRVRSVRCLDECGIISPKDGRCNTSKVTRPRTYDFCAQIDCDTGLTDDNILPPNGTYSSSIPDGSLSVLDFTSTSVERYQVSHNITETDGTQTILFETAIDGDGTFSCITSPVDIAITVGQPQGMNVFFLNGEFLFELDCVETTIVQLGQAVTYDGNTVTVGGNEFTNITTFWYCDGFRCYMFNSSKSSFEMSGPSSKLFTSKSVALYSVAGLVNSDIENFLLNPPPIITSEPVTTLTQSTLLMMTSTIAFTSSLSSVIPALTTSQVPVETSTVAFTSMSVPIST</sequence>
<comment type="caution">
    <text evidence="3">The sequence shown here is derived from an EMBL/GenBank/DDBJ whole genome shotgun (WGS) entry which is preliminary data.</text>
</comment>
<keyword evidence="2" id="KW-0964">Secreted</keyword>
<evidence type="ECO:0000313" key="3">
    <source>
        <dbReference type="EMBL" id="CAI8029161.1"/>
    </source>
</evidence>
<dbReference type="EMBL" id="CASHTH010002384">
    <property type="protein sequence ID" value="CAI8029161.1"/>
    <property type="molecule type" value="Genomic_DNA"/>
</dbReference>
<evidence type="ECO:0000256" key="2">
    <source>
        <dbReference type="ARBA" id="ARBA00022525"/>
    </source>
</evidence>
<dbReference type="InterPro" id="IPR036383">
    <property type="entry name" value="TSP1_rpt_sf"/>
</dbReference>
<dbReference type="GO" id="GO:0031012">
    <property type="term" value="C:extracellular matrix"/>
    <property type="evidence" value="ECO:0007669"/>
    <property type="project" value="TreeGrafter"/>
</dbReference>
<dbReference type="GO" id="GO:0005576">
    <property type="term" value="C:extracellular region"/>
    <property type="evidence" value="ECO:0007669"/>
    <property type="project" value="UniProtKB-SubCell"/>
</dbReference>
<dbReference type="InterPro" id="IPR050439">
    <property type="entry name" value="ADAMTS_ADAMTS-like"/>
</dbReference>
<dbReference type="InterPro" id="IPR000884">
    <property type="entry name" value="TSP1_rpt"/>
</dbReference>
<dbReference type="PANTHER" id="PTHR13723">
    <property type="entry name" value="ADAMTS A DISINTEGRIN AND METALLOPROTEASE WITH THROMBOSPONDIN MOTIFS PROTEASE"/>
    <property type="match status" value="1"/>
</dbReference>
<dbReference type="PROSITE" id="PS50092">
    <property type="entry name" value="TSP1"/>
    <property type="match status" value="2"/>
</dbReference>
<evidence type="ECO:0000256" key="1">
    <source>
        <dbReference type="ARBA" id="ARBA00004613"/>
    </source>
</evidence>